<dbReference type="InterPro" id="IPR003959">
    <property type="entry name" value="ATPase_AAA_core"/>
</dbReference>
<dbReference type="GO" id="GO:0005524">
    <property type="term" value="F:ATP binding"/>
    <property type="evidence" value="ECO:0007669"/>
    <property type="project" value="UniProtKB-KW"/>
</dbReference>
<dbReference type="Gene3D" id="1.10.3710.10">
    <property type="entry name" value="DNA polymerase III clamp loader subunits, C-terminal domain"/>
    <property type="match status" value="1"/>
</dbReference>
<dbReference type="GO" id="GO:0006261">
    <property type="term" value="P:DNA-templated DNA replication"/>
    <property type="evidence" value="ECO:0007669"/>
    <property type="project" value="TreeGrafter"/>
</dbReference>
<keyword evidence="5" id="KW-0067">ATP-binding</keyword>
<dbReference type="GO" id="GO:0003677">
    <property type="term" value="F:DNA binding"/>
    <property type="evidence" value="ECO:0007669"/>
    <property type="project" value="InterPro"/>
</dbReference>
<evidence type="ECO:0000256" key="3">
    <source>
        <dbReference type="ARBA" id="ARBA00022705"/>
    </source>
</evidence>
<dbReference type="OrthoDB" id="9778364at2"/>
<evidence type="ECO:0000256" key="5">
    <source>
        <dbReference type="ARBA" id="ARBA00022840"/>
    </source>
</evidence>
<dbReference type="Gene3D" id="1.10.8.60">
    <property type="match status" value="1"/>
</dbReference>
<sequence length="443" mass="50004">MNSSERSWEPLSERLRPENFDDVVGQYHLTGKNGIIRKALEKGKLFSMILYGAPGTGKTTIGHLIAKNLPDKHEYLYFSATTQRTGELKQLFQRAEQLKRYGTQMVLFVDEIHRLNKAQQDIFLPVTEKGTIILIGATTENPSFEVNPALLSRCRLIILKELKPQDIVQLLRKAISKDRVIKEYDLGFDDEVLEVIAESAGGDARIALNLLDTLSDTAHALEKKLIDTEFLREFSMLPGGRYTKKGEEHYDLASAFIKSMRGSDPDAAVYYMLRMLEGGEDPKFLARRMVIFASEDVGLADPMALVVATSAFQAVEKVGLPECSLNLTEAAIYLSIAPKSNAVIRARNAAYEIIRKKPNVPVPLKLRNPVTKMMKKLGYGKDYKYPHDKGGFSRELYLPEEIARMVFYKPGNTGHERKIKERLSTLWNGLKEYRGDSSEKHNS</sequence>
<dbReference type="Gene3D" id="3.40.50.300">
    <property type="entry name" value="P-loop containing nucleotide triphosphate hydrolases"/>
    <property type="match status" value="1"/>
</dbReference>
<dbReference type="STRING" id="1453497.AT15_04595"/>
<dbReference type="PANTHER" id="PTHR13779">
    <property type="entry name" value="WERNER HELICASE-INTERACTING PROTEIN 1 FAMILY MEMBER"/>
    <property type="match status" value="1"/>
</dbReference>
<protein>
    <submittedName>
        <fullName evidence="7">Recombinase RarA</fullName>
    </submittedName>
</protein>
<evidence type="ECO:0000256" key="2">
    <source>
        <dbReference type="ARBA" id="ARBA00008959"/>
    </source>
</evidence>
<dbReference type="SMART" id="SM00382">
    <property type="entry name" value="AAA"/>
    <property type="match status" value="1"/>
</dbReference>
<dbReference type="EMBL" id="JFHK01000022">
    <property type="protein sequence ID" value="OAA28485.1"/>
    <property type="molecule type" value="Genomic_DNA"/>
</dbReference>
<evidence type="ECO:0000259" key="6">
    <source>
        <dbReference type="SMART" id="SM00382"/>
    </source>
</evidence>
<comment type="similarity">
    <text evidence="2">Belongs to the AAA ATPase family. RarA/MGS1/WRNIP1 subfamily.</text>
</comment>
<organism evidence="7 8">
    <name type="scientific">Kosmotoga arenicorallina S304</name>
    <dbReference type="NCBI Taxonomy" id="1453497"/>
    <lineage>
        <taxon>Bacteria</taxon>
        <taxon>Thermotogati</taxon>
        <taxon>Thermotogota</taxon>
        <taxon>Thermotogae</taxon>
        <taxon>Kosmotogales</taxon>
        <taxon>Kosmotogaceae</taxon>
        <taxon>Kosmotoga</taxon>
    </lineage>
</organism>
<dbReference type="AlphaFoldDB" id="A0A176JXM8"/>
<dbReference type="InterPro" id="IPR008921">
    <property type="entry name" value="DNA_pol3_clamp-load_cplx_C"/>
</dbReference>
<keyword evidence="3" id="KW-0235">DNA replication</keyword>
<evidence type="ECO:0000313" key="7">
    <source>
        <dbReference type="EMBL" id="OAA28485.1"/>
    </source>
</evidence>
<dbReference type="FunFam" id="3.40.50.300:FF:000137">
    <property type="entry name" value="Replication-associated recombination protein A"/>
    <property type="match status" value="1"/>
</dbReference>
<gene>
    <name evidence="7" type="ORF">AT15_04595</name>
</gene>
<dbReference type="Pfam" id="PF12002">
    <property type="entry name" value="MgsA_C"/>
    <property type="match status" value="1"/>
</dbReference>
<dbReference type="InterPro" id="IPR003593">
    <property type="entry name" value="AAA+_ATPase"/>
</dbReference>
<dbReference type="CDD" id="cd00009">
    <property type="entry name" value="AAA"/>
    <property type="match status" value="1"/>
</dbReference>
<evidence type="ECO:0000256" key="4">
    <source>
        <dbReference type="ARBA" id="ARBA00022741"/>
    </source>
</evidence>
<dbReference type="CDD" id="cd18139">
    <property type="entry name" value="HLD_clamp_RarA"/>
    <property type="match status" value="1"/>
</dbReference>
<dbReference type="GO" id="GO:0008047">
    <property type="term" value="F:enzyme activator activity"/>
    <property type="evidence" value="ECO:0007669"/>
    <property type="project" value="TreeGrafter"/>
</dbReference>
<evidence type="ECO:0000313" key="8">
    <source>
        <dbReference type="Proteomes" id="UP000077339"/>
    </source>
</evidence>
<dbReference type="GO" id="GO:0000731">
    <property type="term" value="P:DNA synthesis involved in DNA repair"/>
    <property type="evidence" value="ECO:0007669"/>
    <property type="project" value="TreeGrafter"/>
</dbReference>
<dbReference type="Pfam" id="PF16193">
    <property type="entry name" value="AAA_assoc_2"/>
    <property type="match status" value="1"/>
</dbReference>
<accession>A0A176JXM8</accession>
<comment type="function">
    <text evidence="1">DNA-dependent ATPase that plays important roles in cellular responses to stalled DNA replication processes.</text>
</comment>
<name>A0A176JXM8_9BACT</name>
<keyword evidence="8" id="KW-1185">Reference proteome</keyword>
<comment type="caution">
    <text evidence="7">The sequence shown here is derived from an EMBL/GenBank/DDBJ whole genome shotgun (WGS) entry which is preliminary data.</text>
</comment>
<feature type="domain" description="AAA+ ATPase" evidence="6">
    <location>
        <begin position="44"/>
        <end position="162"/>
    </location>
</feature>
<dbReference type="GO" id="GO:0017116">
    <property type="term" value="F:single-stranded DNA helicase activity"/>
    <property type="evidence" value="ECO:0007669"/>
    <property type="project" value="TreeGrafter"/>
</dbReference>
<dbReference type="GO" id="GO:0016887">
    <property type="term" value="F:ATP hydrolysis activity"/>
    <property type="evidence" value="ECO:0007669"/>
    <property type="project" value="InterPro"/>
</dbReference>
<reference evidence="7 8" key="1">
    <citation type="submission" date="2014-02" db="EMBL/GenBank/DDBJ databases">
        <title>Kosmotoga genome sequencing.</title>
        <authorList>
            <person name="Pollo S.M."/>
            <person name="Charchuk R."/>
            <person name="Nesbo C.L."/>
        </authorList>
    </citation>
    <scope>NUCLEOTIDE SEQUENCE [LARGE SCALE GENOMIC DNA]</scope>
    <source>
        <strain evidence="7 8">S304</strain>
    </source>
</reference>
<dbReference type="PATRIC" id="fig|1453497.3.peg.914"/>
<dbReference type="RefSeq" id="WP_068348644.1">
    <property type="nucleotide sequence ID" value="NZ_JFHK01000022.1"/>
</dbReference>
<dbReference type="InterPro" id="IPR027417">
    <property type="entry name" value="P-loop_NTPase"/>
</dbReference>
<dbReference type="InterPro" id="IPR032423">
    <property type="entry name" value="AAA_assoc_2"/>
</dbReference>
<dbReference type="InterPro" id="IPR051314">
    <property type="entry name" value="AAA_ATPase_RarA/MGS1/WRNIP1"/>
</dbReference>
<dbReference type="Gene3D" id="1.20.272.10">
    <property type="match status" value="1"/>
</dbReference>
<dbReference type="SUPFAM" id="SSF48019">
    <property type="entry name" value="post-AAA+ oligomerization domain-like"/>
    <property type="match status" value="1"/>
</dbReference>
<proteinExistence type="inferred from homology"/>
<dbReference type="SUPFAM" id="SSF52540">
    <property type="entry name" value="P-loop containing nucleoside triphosphate hydrolases"/>
    <property type="match status" value="1"/>
</dbReference>
<dbReference type="InterPro" id="IPR021886">
    <property type="entry name" value="MgsA_C"/>
</dbReference>
<dbReference type="PANTHER" id="PTHR13779:SF7">
    <property type="entry name" value="ATPASE WRNIP1"/>
    <property type="match status" value="1"/>
</dbReference>
<dbReference type="Pfam" id="PF00004">
    <property type="entry name" value="AAA"/>
    <property type="match status" value="1"/>
</dbReference>
<evidence type="ECO:0000256" key="1">
    <source>
        <dbReference type="ARBA" id="ARBA00002393"/>
    </source>
</evidence>
<dbReference type="FunFam" id="1.20.272.10:FF:000001">
    <property type="entry name" value="Putative AAA family ATPase"/>
    <property type="match status" value="1"/>
</dbReference>
<keyword evidence="4" id="KW-0547">Nucleotide-binding</keyword>
<dbReference type="Proteomes" id="UP000077339">
    <property type="component" value="Unassembled WGS sequence"/>
</dbReference>